<dbReference type="AlphaFoldDB" id="A0A2W5Q437"/>
<evidence type="ECO:0000313" key="2">
    <source>
        <dbReference type="Proteomes" id="UP000249135"/>
    </source>
</evidence>
<evidence type="ECO:0000313" key="1">
    <source>
        <dbReference type="EMBL" id="PZQ73091.1"/>
    </source>
</evidence>
<reference evidence="1 2" key="1">
    <citation type="submission" date="2017-08" db="EMBL/GenBank/DDBJ databases">
        <title>Infants hospitalized years apart are colonized by the same room-sourced microbial strains.</title>
        <authorList>
            <person name="Brooks B."/>
            <person name="Olm M.R."/>
            <person name="Firek B.A."/>
            <person name="Baker R."/>
            <person name="Thomas B.C."/>
            <person name="Morowitz M.J."/>
            <person name="Banfield J.F."/>
        </authorList>
    </citation>
    <scope>NUCLEOTIDE SEQUENCE [LARGE SCALE GENOMIC DNA]</scope>
    <source>
        <strain evidence="1">S2_005_003_R2_41</strain>
    </source>
</reference>
<accession>A0A2W5Q437</accession>
<gene>
    <name evidence="1" type="ORF">DI563_15970</name>
</gene>
<organism evidence="1 2">
    <name type="scientific">Variovorax paradoxus</name>
    <dbReference type="NCBI Taxonomy" id="34073"/>
    <lineage>
        <taxon>Bacteria</taxon>
        <taxon>Pseudomonadati</taxon>
        <taxon>Pseudomonadota</taxon>
        <taxon>Betaproteobacteria</taxon>
        <taxon>Burkholderiales</taxon>
        <taxon>Comamonadaceae</taxon>
        <taxon>Variovorax</taxon>
    </lineage>
</organism>
<comment type="caution">
    <text evidence="1">The sequence shown here is derived from an EMBL/GenBank/DDBJ whole genome shotgun (WGS) entry which is preliminary data.</text>
</comment>
<dbReference type="Proteomes" id="UP000249135">
    <property type="component" value="Unassembled WGS sequence"/>
</dbReference>
<name>A0A2W5Q437_VARPD</name>
<protein>
    <submittedName>
        <fullName evidence="1">Uncharacterized protein</fullName>
    </submittedName>
</protein>
<sequence length="179" mass="20296">MSQFASKQFEGKTYTFEHLQPMGFALTLNVRGQAEPHPLAIDITFGSHCFTEAFDATVHGDHHRYTHQNELRAFDTQRYACSLHLPQVMKSITSGMIYKSDENYTYVSQIKVEDGDARLTDYSIFFSLNRPAGDDRTIPASRLLLYVKSGYPTALKPRGPNARNWRFKALASERAGIGR</sequence>
<proteinExistence type="predicted"/>
<dbReference type="EMBL" id="QFPP01000208">
    <property type="protein sequence ID" value="PZQ73091.1"/>
    <property type="molecule type" value="Genomic_DNA"/>
</dbReference>